<reference evidence="2" key="1">
    <citation type="submission" date="2022-01" db="EMBL/GenBank/DDBJ databases">
        <title>Genome Sequence Resource for Two Populations of Ditylenchus destructor, the Migratory Endoparasitic Phytonematode.</title>
        <authorList>
            <person name="Zhang H."/>
            <person name="Lin R."/>
            <person name="Xie B."/>
        </authorList>
    </citation>
    <scope>NUCLEOTIDE SEQUENCE</scope>
    <source>
        <strain evidence="2">BazhouSP</strain>
    </source>
</reference>
<evidence type="ECO:0000313" key="2">
    <source>
        <dbReference type="EMBL" id="KAI1702108.1"/>
    </source>
</evidence>
<keyword evidence="1" id="KW-0812">Transmembrane</keyword>
<keyword evidence="1" id="KW-1133">Transmembrane helix</keyword>
<keyword evidence="1" id="KW-0472">Membrane</keyword>
<dbReference type="AlphaFoldDB" id="A0AAD4R0S4"/>
<dbReference type="Proteomes" id="UP001201812">
    <property type="component" value="Unassembled WGS sequence"/>
</dbReference>
<organism evidence="2 3">
    <name type="scientific">Ditylenchus destructor</name>
    <dbReference type="NCBI Taxonomy" id="166010"/>
    <lineage>
        <taxon>Eukaryota</taxon>
        <taxon>Metazoa</taxon>
        <taxon>Ecdysozoa</taxon>
        <taxon>Nematoda</taxon>
        <taxon>Chromadorea</taxon>
        <taxon>Rhabditida</taxon>
        <taxon>Tylenchina</taxon>
        <taxon>Tylenchomorpha</taxon>
        <taxon>Sphaerularioidea</taxon>
        <taxon>Anguinidae</taxon>
        <taxon>Anguininae</taxon>
        <taxon>Ditylenchus</taxon>
    </lineage>
</organism>
<evidence type="ECO:0000256" key="1">
    <source>
        <dbReference type="SAM" id="Phobius"/>
    </source>
</evidence>
<feature type="transmembrane region" description="Helical" evidence="1">
    <location>
        <begin position="75"/>
        <end position="97"/>
    </location>
</feature>
<evidence type="ECO:0008006" key="4">
    <source>
        <dbReference type="Google" id="ProtNLM"/>
    </source>
</evidence>
<protein>
    <recommendedName>
        <fullName evidence="4">F-box domain-containing protein</fullName>
    </recommendedName>
</protein>
<accession>A0AAD4R0S4</accession>
<sequence length="374" mass="43363">MHRPYRLAEKQDLNLANEALEESNAKKSRSEKRISTMDNGTMVDVFKFLTYCQLAKKSLVSKRFRDLIQTHRHSLALLYVDAISVISIFMGGRFRLWSQFSEPASIKIFDNELSPEVYNEWIVRNNYSKQRRGYAGSNDRDYELSAYADYKDSDQKKMPVFYARVKKLDHETWPLFQHFIRLVSDPFIYIRYLGLISQQEFFNSFAATIDHCNRGRLHCDELMFDFKGNSLNFLNWIKDNVRCVKFAIEASTSANRDKQVLDFIATGSQCTSEIFVMQSHFSKGALIGLIQRFMGLKNCDESQIIQSIRVLITKPTREVLDNNYGKFFIKEGKGRLGPTTEQIFEIVNVDIGKKLQLTVSDDTPIEVLLEIINV</sequence>
<evidence type="ECO:0000313" key="3">
    <source>
        <dbReference type="Proteomes" id="UP001201812"/>
    </source>
</evidence>
<gene>
    <name evidence="2" type="ORF">DdX_15704</name>
</gene>
<comment type="caution">
    <text evidence="2">The sequence shown here is derived from an EMBL/GenBank/DDBJ whole genome shotgun (WGS) entry which is preliminary data.</text>
</comment>
<keyword evidence="3" id="KW-1185">Reference proteome</keyword>
<name>A0AAD4R0S4_9BILA</name>
<proteinExistence type="predicted"/>
<dbReference type="EMBL" id="JAKKPZ010000105">
    <property type="protein sequence ID" value="KAI1702108.1"/>
    <property type="molecule type" value="Genomic_DNA"/>
</dbReference>